<name>A0A5B7TK77_9FLAO</name>
<keyword evidence="1" id="KW-0812">Transmembrane</keyword>
<protein>
    <submittedName>
        <fullName evidence="2">Uncharacterized protein</fullName>
    </submittedName>
</protein>
<organism evidence="2 3">
    <name type="scientific">Aureibaculum algae</name>
    <dbReference type="NCBI Taxonomy" id="2584122"/>
    <lineage>
        <taxon>Bacteria</taxon>
        <taxon>Pseudomonadati</taxon>
        <taxon>Bacteroidota</taxon>
        <taxon>Flavobacteriia</taxon>
        <taxon>Flavobacteriales</taxon>
        <taxon>Flavobacteriaceae</taxon>
        <taxon>Aureibaculum</taxon>
    </lineage>
</organism>
<dbReference type="AlphaFoldDB" id="A0A5B7TK77"/>
<proteinExistence type="predicted"/>
<dbReference type="Proteomes" id="UP000306229">
    <property type="component" value="Chromosome"/>
</dbReference>
<feature type="transmembrane region" description="Helical" evidence="1">
    <location>
        <begin position="115"/>
        <end position="134"/>
    </location>
</feature>
<dbReference type="KEGG" id="fbe:FF125_00155"/>
<feature type="transmembrane region" description="Helical" evidence="1">
    <location>
        <begin position="76"/>
        <end position="95"/>
    </location>
</feature>
<accession>A0A5B7TK77</accession>
<reference evidence="2 3" key="1">
    <citation type="submission" date="2019-05" db="EMBL/GenBank/DDBJ databases">
        <title>Algicella ahnfeltiae gen. nov., sp. nov., a novel marine bacterium of the family Flavobacteriaceae isolated from a red alga.</title>
        <authorList>
            <person name="Nedashkovskaya O.I."/>
            <person name="Kukhlevskiy A.D."/>
            <person name="Kim S.-G."/>
            <person name="Zhukova N.V."/>
            <person name="Mikhailov V.V."/>
        </authorList>
    </citation>
    <scope>NUCLEOTIDE SEQUENCE [LARGE SCALE GENOMIC DNA]</scope>
    <source>
        <strain evidence="2 3">10Alg115</strain>
    </source>
</reference>
<feature type="transmembrane region" description="Helical" evidence="1">
    <location>
        <begin position="140"/>
        <end position="158"/>
    </location>
</feature>
<evidence type="ECO:0000256" key="1">
    <source>
        <dbReference type="SAM" id="Phobius"/>
    </source>
</evidence>
<dbReference type="RefSeq" id="WP_138947880.1">
    <property type="nucleotide sequence ID" value="NZ_CP040749.1"/>
</dbReference>
<keyword evidence="1" id="KW-0472">Membrane</keyword>
<sequence>MSEKDYLKDISEIKDIMNRSTRFISLSGLSGILAGTYALLGAYIAYLLLGDANYNFDYSTEILKTNYTTLSSLKNSLIGVALIVAFLSVISAYFLTKQKAKKNNENIWTPASRQLISSFAIPMITGGVFIFLLIQKGIYGIAAPAALIFYGLALINASKYTLSQVRFLGVLEILLGLLALVFFGNGLLFWILGFGILHIIYGALMYFKMERN</sequence>
<feature type="transmembrane region" description="Helical" evidence="1">
    <location>
        <begin position="23"/>
        <end position="49"/>
    </location>
</feature>
<evidence type="ECO:0000313" key="2">
    <source>
        <dbReference type="EMBL" id="QCX36919.1"/>
    </source>
</evidence>
<dbReference type="OrthoDB" id="1120881at2"/>
<evidence type="ECO:0000313" key="3">
    <source>
        <dbReference type="Proteomes" id="UP000306229"/>
    </source>
</evidence>
<feature type="transmembrane region" description="Helical" evidence="1">
    <location>
        <begin position="165"/>
        <end position="183"/>
    </location>
</feature>
<dbReference type="EMBL" id="CP040749">
    <property type="protein sequence ID" value="QCX36919.1"/>
    <property type="molecule type" value="Genomic_DNA"/>
</dbReference>
<keyword evidence="1" id="KW-1133">Transmembrane helix</keyword>
<gene>
    <name evidence="2" type="ORF">FF125_00155</name>
</gene>
<keyword evidence="3" id="KW-1185">Reference proteome</keyword>
<feature type="transmembrane region" description="Helical" evidence="1">
    <location>
        <begin position="189"/>
        <end position="207"/>
    </location>
</feature>